<name>A0A164ZRD6_XYLHT</name>
<dbReference type="GO" id="GO:0016616">
    <property type="term" value="F:oxidoreductase activity, acting on the CH-OH group of donors, NAD or NADP as acceptor"/>
    <property type="evidence" value="ECO:0007669"/>
    <property type="project" value="TreeGrafter"/>
</dbReference>
<evidence type="ECO:0000256" key="2">
    <source>
        <dbReference type="ARBA" id="ARBA00022857"/>
    </source>
</evidence>
<evidence type="ECO:0000313" key="6">
    <source>
        <dbReference type="EMBL" id="KZF19414.1"/>
    </source>
</evidence>
<dbReference type="GO" id="GO:0048038">
    <property type="term" value="F:quinone binding"/>
    <property type="evidence" value="ECO:0007669"/>
    <property type="project" value="TreeGrafter"/>
</dbReference>
<reference evidence="6 7" key="1">
    <citation type="journal article" date="2016" name="Fungal Biol.">
        <title>The genome of Xylona heveae provides a window into fungal endophytism.</title>
        <authorList>
            <person name="Gazis R."/>
            <person name="Kuo A."/>
            <person name="Riley R."/>
            <person name="LaButti K."/>
            <person name="Lipzen A."/>
            <person name="Lin J."/>
            <person name="Amirebrahimi M."/>
            <person name="Hesse C.N."/>
            <person name="Spatafora J.W."/>
            <person name="Henrissat B."/>
            <person name="Hainaut M."/>
            <person name="Grigoriev I.V."/>
            <person name="Hibbett D.S."/>
        </authorList>
    </citation>
    <scope>NUCLEOTIDE SEQUENCE [LARGE SCALE GENOMIC DNA]</scope>
    <source>
        <strain evidence="6 7">TC161</strain>
    </source>
</reference>
<dbReference type="InterPro" id="IPR036291">
    <property type="entry name" value="NAD(P)-bd_dom_sf"/>
</dbReference>
<dbReference type="STRING" id="1328760.A0A164ZRD6"/>
<dbReference type="PANTHER" id="PTHR42760">
    <property type="entry name" value="SHORT-CHAIN DEHYDROGENASES/REDUCTASES FAMILY MEMBER"/>
    <property type="match status" value="1"/>
</dbReference>
<dbReference type="GeneID" id="28900735"/>
<gene>
    <name evidence="6" type="ORF">L228DRAFT_273824</name>
</gene>
<protein>
    <submittedName>
        <fullName evidence="6">NAD(P)-binding protein</fullName>
    </submittedName>
</protein>
<comment type="similarity">
    <text evidence="1 4">Belongs to the short-chain dehydrogenases/reductases (SDR) family.</text>
</comment>
<dbReference type="PRINTS" id="PR00081">
    <property type="entry name" value="GDHRDH"/>
</dbReference>
<dbReference type="InterPro" id="IPR002347">
    <property type="entry name" value="SDR_fam"/>
</dbReference>
<feature type="domain" description="Ketoreductase" evidence="5">
    <location>
        <begin position="58"/>
        <end position="237"/>
    </location>
</feature>
<dbReference type="Gene3D" id="3.40.50.720">
    <property type="entry name" value="NAD(P)-binding Rossmann-like Domain"/>
    <property type="match status" value="1"/>
</dbReference>
<keyword evidence="3" id="KW-0560">Oxidoreductase</keyword>
<dbReference type="PRINTS" id="PR00080">
    <property type="entry name" value="SDRFAMILY"/>
</dbReference>
<dbReference type="OrthoDB" id="1669814at2759"/>
<dbReference type="PANTHER" id="PTHR42760:SF133">
    <property type="entry name" value="3-OXOACYL-[ACYL-CARRIER-PROTEIN] REDUCTASE"/>
    <property type="match status" value="1"/>
</dbReference>
<evidence type="ECO:0000256" key="1">
    <source>
        <dbReference type="ARBA" id="ARBA00006484"/>
    </source>
</evidence>
<evidence type="ECO:0000256" key="4">
    <source>
        <dbReference type="RuleBase" id="RU000363"/>
    </source>
</evidence>
<dbReference type="SUPFAM" id="SSF51735">
    <property type="entry name" value="NAD(P)-binding Rossmann-fold domains"/>
    <property type="match status" value="1"/>
</dbReference>
<dbReference type="AlphaFoldDB" id="A0A164ZRD6"/>
<dbReference type="FunCoup" id="A0A164ZRD6">
    <property type="interactions" value="135"/>
</dbReference>
<dbReference type="GO" id="GO:0006633">
    <property type="term" value="P:fatty acid biosynthetic process"/>
    <property type="evidence" value="ECO:0007669"/>
    <property type="project" value="TreeGrafter"/>
</dbReference>
<dbReference type="OMA" id="TCMITGG"/>
<dbReference type="Pfam" id="PF00106">
    <property type="entry name" value="adh_short"/>
    <property type="match status" value="1"/>
</dbReference>
<dbReference type="SMART" id="SM00822">
    <property type="entry name" value="PKS_KR"/>
    <property type="match status" value="1"/>
</dbReference>
<keyword evidence="2" id="KW-0521">NADP</keyword>
<dbReference type="InParanoid" id="A0A164ZRD6"/>
<dbReference type="EMBL" id="KV407466">
    <property type="protein sequence ID" value="KZF19414.1"/>
    <property type="molecule type" value="Genomic_DNA"/>
</dbReference>
<sequence length="289" mass="30377">MLSKFTVQATIPSLLRTHISQPTRYTCLPAFKKSFSPSASSASISSSASACSGRLSGKKCLITGASRGIGRAIAARFAAEDASCVLVGRNVSTIEKVAAELEGKARHQTRAGDVGDRAFWVETAKELKDIDILVNAAGITHSSLLLATKPELVENIYRTNLLGTTWACQVFAKNMVRRKAGCIINVSSLLGVAGGRGSAAYAASKAGILGLTRALAGEMGQSNIRVNAIVPGYIETQMTDENARAQALEAVPAKRFGKPEEIADAAIFLALNEYANNCIINLDGGLSAM</sequence>
<dbReference type="Proteomes" id="UP000076632">
    <property type="component" value="Unassembled WGS sequence"/>
</dbReference>
<dbReference type="FunFam" id="3.40.50.720:FF:000173">
    <property type="entry name" value="3-oxoacyl-[acyl-carrier protein] reductase"/>
    <property type="match status" value="1"/>
</dbReference>
<organism evidence="6 7">
    <name type="scientific">Xylona heveae (strain CBS 132557 / TC161)</name>
    <dbReference type="NCBI Taxonomy" id="1328760"/>
    <lineage>
        <taxon>Eukaryota</taxon>
        <taxon>Fungi</taxon>
        <taxon>Dikarya</taxon>
        <taxon>Ascomycota</taxon>
        <taxon>Pezizomycotina</taxon>
        <taxon>Xylonomycetes</taxon>
        <taxon>Xylonales</taxon>
        <taxon>Xylonaceae</taxon>
        <taxon>Xylona</taxon>
    </lineage>
</organism>
<dbReference type="InterPro" id="IPR020904">
    <property type="entry name" value="Sc_DH/Rdtase_CS"/>
</dbReference>
<evidence type="ECO:0000256" key="3">
    <source>
        <dbReference type="ARBA" id="ARBA00023002"/>
    </source>
</evidence>
<proteinExistence type="inferred from homology"/>
<dbReference type="PROSITE" id="PS00061">
    <property type="entry name" value="ADH_SHORT"/>
    <property type="match status" value="1"/>
</dbReference>
<accession>A0A164ZRD6</accession>
<evidence type="ECO:0000313" key="7">
    <source>
        <dbReference type="Proteomes" id="UP000076632"/>
    </source>
</evidence>
<evidence type="ECO:0000259" key="5">
    <source>
        <dbReference type="SMART" id="SM00822"/>
    </source>
</evidence>
<keyword evidence="7" id="KW-1185">Reference proteome</keyword>
<dbReference type="InterPro" id="IPR057326">
    <property type="entry name" value="KR_dom"/>
</dbReference>
<dbReference type="RefSeq" id="XP_018184969.1">
    <property type="nucleotide sequence ID" value="XM_018335598.1"/>
</dbReference>